<organism evidence="1 2">
    <name type="scientific">Streptomyces typhae</name>
    <dbReference type="NCBI Taxonomy" id="2681492"/>
    <lineage>
        <taxon>Bacteria</taxon>
        <taxon>Bacillati</taxon>
        <taxon>Actinomycetota</taxon>
        <taxon>Actinomycetes</taxon>
        <taxon>Kitasatosporales</taxon>
        <taxon>Streptomycetaceae</taxon>
        <taxon>Streptomyces</taxon>
    </lineage>
</organism>
<dbReference type="EMBL" id="WPNZ01000014">
    <property type="protein sequence ID" value="MVO87905.1"/>
    <property type="molecule type" value="Genomic_DNA"/>
</dbReference>
<keyword evidence="2" id="KW-1185">Reference proteome</keyword>
<reference evidence="1 2" key="1">
    <citation type="submission" date="2019-11" db="EMBL/GenBank/DDBJ databases">
        <title>Streptomyces typhae sp. nov., a novel endophytic actinomycete isolated from the root of cattail pollen (Typha angustifolia L.).</title>
        <authorList>
            <person name="Peng C."/>
        </authorList>
    </citation>
    <scope>NUCLEOTIDE SEQUENCE [LARGE SCALE GENOMIC DNA]</scope>
    <source>
        <strain evidence="2">p1417</strain>
    </source>
</reference>
<dbReference type="AlphaFoldDB" id="A0A6L6X258"/>
<comment type="caution">
    <text evidence="1">The sequence shown here is derived from an EMBL/GenBank/DDBJ whole genome shotgun (WGS) entry which is preliminary data.</text>
</comment>
<evidence type="ECO:0000313" key="1">
    <source>
        <dbReference type="EMBL" id="MVO87905.1"/>
    </source>
</evidence>
<proteinExistence type="predicted"/>
<dbReference type="RefSeq" id="WP_157167458.1">
    <property type="nucleotide sequence ID" value="NZ_WPNZ01000014.1"/>
</dbReference>
<protein>
    <submittedName>
        <fullName evidence="1">Uncharacterized protein</fullName>
    </submittedName>
</protein>
<accession>A0A6L6X258</accession>
<evidence type="ECO:0000313" key="2">
    <source>
        <dbReference type="Proteomes" id="UP000483802"/>
    </source>
</evidence>
<sequence length="87" mass="10184">MTNRIRLDDLTDDALDALYDNATRGWRRGDRWKERALEAEAALARVYEWADELDETARRVHPDAVHPVAAGLRHRINYDPIKESTRR</sequence>
<name>A0A6L6X258_9ACTN</name>
<gene>
    <name evidence="1" type="ORF">GPA10_24890</name>
</gene>
<dbReference type="Proteomes" id="UP000483802">
    <property type="component" value="Unassembled WGS sequence"/>
</dbReference>